<dbReference type="InParanoid" id="B8MTS6"/>
<dbReference type="eggNOG" id="KOG1121">
    <property type="taxonomic scope" value="Eukaryota"/>
</dbReference>
<feature type="region of interest" description="Disordered" evidence="1">
    <location>
        <begin position="297"/>
        <end position="377"/>
    </location>
</feature>
<gene>
    <name evidence="3" type="ORF">TSTA_005910</name>
</gene>
<dbReference type="STRING" id="441959.B8MTS6"/>
<evidence type="ECO:0000256" key="1">
    <source>
        <dbReference type="SAM" id="MobiDB-lite"/>
    </source>
</evidence>
<dbReference type="AlphaFoldDB" id="B8MTS6"/>
<dbReference type="Proteomes" id="UP000001745">
    <property type="component" value="Unassembled WGS sequence"/>
</dbReference>
<feature type="domain" description="HAT C-terminal dimerisation" evidence="2">
    <location>
        <begin position="181"/>
        <end position="252"/>
    </location>
</feature>
<dbReference type="PANTHER" id="PTHR23272">
    <property type="entry name" value="BED FINGER-RELATED"/>
    <property type="match status" value="1"/>
</dbReference>
<feature type="compositionally biased region" description="Basic and acidic residues" evidence="1">
    <location>
        <begin position="368"/>
        <end position="377"/>
    </location>
</feature>
<proteinExistence type="predicted"/>
<dbReference type="OMA" id="MIERAFC"/>
<keyword evidence="4" id="KW-1185">Reference proteome</keyword>
<organism evidence="3 4">
    <name type="scientific">Talaromyces stipitatus (strain ATCC 10500 / CBS 375.48 / QM 6759 / NRRL 1006)</name>
    <name type="common">Penicillium stipitatum</name>
    <dbReference type="NCBI Taxonomy" id="441959"/>
    <lineage>
        <taxon>Eukaryota</taxon>
        <taxon>Fungi</taxon>
        <taxon>Dikarya</taxon>
        <taxon>Ascomycota</taxon>
        <taxon>Pezizomycotina</taxon>
        <taxon>Eurotiomycetes</taxon>
        <taxon>Eurotiomycetidae</taxon>
        <taxon>Eurotiales</taxon>
        <taxon>Trichocomaceae</taxon>
        <taxon>Talaromyces</taxon>
        <taxon>Talaromyces sect. Talaromyces</taxon>
    </lineage>
</organism>
<dbReference type="VEuPathDB" id="FungiDB:TSTA_005910"/>
<protein>
    <recommendedName>
        <fullName evidence="2">HAT C-terminal dimerisation domain-containing protein</fullName>
    </recommendedName>
</protein>
<dbReference type="RefSeq" id="XP_002488215.1">
    <property type="nucleotide sequence ID" value="XM_002488170.1"/>
</dbReference>
<dbReference type="PhylomeDB" id="B8MTS6"/>
<dbReference type="InterPro" id="IPR008906">
    <property type="entry name" value="HATC_C_dom"/>
</dbReference>
<sequence>MLRRAKRLQPIFDQFCSQNGHDHLMLDQEEWRQIEYLLWITQPFFKFTTALSQTKDVTFHVIFSIYNKLFDHLEASIRRLQRKKVAWKKLMLSALHAAKEKLSVYYRETDKVHGDLFAIGTILAPQNKLQFFNNKDWGPELRDQYRKSFETYAEPSLGVQTSKIDALFAPDFNQSVSSDEATQYLESETAPITPRTFWKEHEHKFPALANMARDILSIPATGAGVERLFNSARDVCHYRRGSLNSTTIQDLMLFMCTSRFEVEEKELSLMKQYLSNEEQQALDEEKDAQQLQDTLEPISDNEDDGLEISIDQPATQQLSKRAQGKRRMSMVSNGEQEYQEPISSDDEAVLPLPDTQPRISGRNRKRTRREDDQFLHY</sequence>
<dbReference type="GeneID" id="8105564"/>
<dbReference type="PANTHER" id="PTHR23272:SF21">
    <property type="entry name" value="BED ZINC FINGER AND HAT DIMERIZATION DOMAIN-CONTAINING PROTEIN"/>
    <property type="match status" value="1"/>
</dbReference>
<accession>B8MTS6</accession>
<evidence type="ECO:0000259" key="2">
    <source>
        <dbReference type="Pfam" id="PF05699"/>
    </source>
</evidence>
<name>B8MTS6_TALSN</name>
<dbReference type="Pfam" id="PF05699">
    <property type="entry name" value="Dimer_Tnp_hAT"/>
    <property type="match status" value="1"/>
</dbReference>
<dbReference type="OrthoDB" id="4508978at2759"/>
<dbReference type="SUPFAM" id="SSF53098">
    <property type="entry name" value="Ribonuclease H-like"/>
    <property type="match status" value="1"/>
</dbReference>
<dbReference type="GO" id="GO:0046983">
    <property type="term" value="F:protein dimerization activity"/>
    <property type="evidence" value="ECO:0007669"/>
    <property type="project" value="InterPro"/>
</dbReference>
<reference evidence="4" key="1">
    <citation type="journal article" date="2015" name="Genome Announc.">
        <title>Genome sequence of the AIDS-associated pathogen Penicillium marneffei (ATCC18224) and its near taxonomic relative Talaromyces stipitatus (ATCC10500).</title>
        <authorList>
            <person name="Nierman W.C."/>
            <person name="Fedorova-Abrams N.D."/>
            <person name="Andrianopoulos A."/>
        </authorList>
    </citation>
    <scope>NUCLEOTIDE SEQUENCE [LARGE SCALE GENOMIC DNA]</scope>
    <source>
        <strain evidence="4">ATCC 10500 / CBS 375.48 / QM 6759 / NRRL 1006</strain>
    </source>
</reference>
<dbReference type="HOGENOM" id="CLU_036639_0_0_1"/>
<dbReference type="EMBL" id="EQ962660">
    <property type="protein sequence ID" value="EED12561.1"/>
    <property type="molecule type" value="Genomic_DNA"/>
</dbReference>
<evidence type="ECO:0000313" key="4">
    <source>
        <dbReference type="Proteomes" id="UP000001745"/>
    </source>
</evidence>
<evidence type="ECO:0000313" key="3">
    <source>
        <dbReference type="EMBL" id="EED12561.1"/>
    </source>
</evidence>
<dbReference type="InterPro" id="IPR012337">
    <property type="entry name" value="RNaseH-like_sf"/>
</dbReference>